<sequence>MDIRRKNKKHQQLSILLMLAIVAVAAGCLALFLRSPSSPEAAVTAQPVTDPQALDPNQVEMQDPDSFSPNQEGEFVYTLNATPYFAAGDKAGNLLLLNHGSNEYDMQVDIVLPGETVYQSGVIPAGCQVSEGLLNRPLPKGKYPATALLHILDPMDGEILGELEQPVTLYIATNG</sequence>
<evidence type="ECO:0000313" key="1">
    <source>
        <dbReference type="EMBL" id="VYS92485.1"/>
    </source>
</evidence>
<gene>
    <name evidence="1" type="ORF">AULFYP135_00937</name>
</gene>
<dbReference type="PROSITE" id="PS51257">
    <property type="entry name" value="PROKAR_LIPOPROTEIN"/>
    <property type="match status" value="1"/>
</dbReference>
<dbReference type="EMBL" id="CACRSL010000003">
    <property type="protein sequence ID" value="VYS92485.1"/>
    <property type="molecule type" value="Genomic_DNA"/>
</dbReference>
<dbReference type="AlphaFoldDB" id="A0A6N2SLG1"/>
<name>A0A6N2SLG1_9FIRM</name>
<accession>A0A6N2SLG1</accession>
<proteinExistence type="predicted"/>
<protein>
    <submittedName>
        <fullName evidence="1">Uncharacterized protein</fullName>
    </submittedName>
</protein>
<organism evidence="1">
    <name type="scientific">uncultured Anaerotruncus sp</name>
    <dbReference type="NCBI Taxonomy" id="905011"/>
    <lineage>
        <taxon>Bacteria</taxon>
        <taxon>Bacillati</taxon>
        <taxon>Bacillota</taxon>
        <taxon>Clostridia</taxon>
        <taxon>Eubacteriales</taxon>
        <taxon>Oscillospiraceae</taxon>
        <taxon>Anaerotruncus</taxon>
        <taxon>environmental samples</taxon>
    </lineage>
</organism>
<reference evidence="1" key="1">
    <citation type="submission" date="2019-11" db="EMBL/GenBank/DDBJ databases">
        <authorList>
            <person name="Feng L."/>
        </authorList>
    </citation>
    <scope>NUCLEOTIDE SEQUENCE</scope>
    <source>
        <strain evidence="1">AundefinedLFYP135</strain>
    </source>
</reference>